<dbReference type="SUPFAM" id="SSF49764">
    <property type="entry name" value="HSP20-like chaperones"/>
    <property type="match status" value="1"/>
</dbReference>
<dbReference type="AlphaFoldDB" id="A0A0D3IL24"/>
<feature type="region of interest" description="Disordered" evidence="3">
    <location>
        <begin position="100"/>
        <end position="144"/>
    </location>
</feature>
<dbReference type="EnsemblProtists" id="EOD11959">
    <property type="protein sequence ID" value="EOD11959"/>
    <property type="gene ID" value="EMIHUDRAFT_247688"/>
</dbReference>
<evidence type="ECO:0000256" key="1">
    <source>
        <dbReference type="ARBA" id="ARBA00022737"/>
    </source>
</evidence>
<evidence type="ECO:0000259" key="4">
    <source>
        <dbReference type="PROSITE" id="PS51203"/>
    </source>
</evidence>
<dbReference type="RefSeq" id="XP_005764388.1">
    <property type="nucleotide sequence ID" value="XM_005764331.1"/>
</dbReference>
<dbReference type="eggNOG" id="KOG0543">
    <property type="taxonomic scope" value="Eukaryota"/>
</dbReference>
<dbReference type="STRING" id="2903.R1DTA3"/>
<dbReference type="PANTHER" id="PTHR11242">
    <property type="entry name" value="ARYL HYDROCARBON RECEPTOR INTERACTING PROTEIN RELATED"/>
    <property type="match status" value="1"/>
</dbReference>
<dbReference type="CDD" id="cd06467">
    <property type="entry name" value="p23_NUDC_like"/>
    <property type="match status" value="1"/>
</dbReference>
<feature type="compositionally biased region" description="Low complexity" evidence="3">
    <location>
        <begin position="100"/>
        <end position="128"/>
    </location>
</feature>
<evidence type="ECO:0000256" key="2">
    <source>
        <dbReference type="ARBA" id="ARBA00022803"/>
    </source>
</evidence>
<reference evidence="5" key="2">
    <citation type="submission" date="2024-10" db="UniProtKB">
        <authorList>
            <consortium name="EnsemblProtists"/>
        </authorList>
    </citation>
    <scope>IDENTIFICATION</scope>
</reference>
<reference evidence="6" key="1">
    <citation type="journal article" date="2013" name="Nature">
        <title>Pan genome of the phytoplankton Emiliania underpins its global distribution.</title>
        <authorList>
            <person name="Read B.A."/>
            <person name="Kegel J."/>
            <person name="Klute M.J."/>
            <person name="Kuo A."/>
            <person name="Lefebvre S.C."/>
            <person name="Maumus F."/>
            <person name="Mayer C."/>
            <person name="Miller J."/>
            <person name="Monier A."/>
            <person name="Salamov A."/>
            <person name="Young J."/>
            <person name="Aguilar M."/>
            <person name="Claverie J.M."/>
            <person name="Frickenhaus S."/>
            <person name="Gonzalez K."/>
            <person name="Herman E.K."/>
            <person name="Lin Y.C."/>
            <person name="Napier J."/>
            <person name="Ogata H."/>
            <person name="Sarno A.F."/>
            <person name="Shmutz J."/>
            <person name="Schroeder D."/>
            <person name="de Vargas C."/>
            <person name="Verret F."/>
            <person name="von Dassow P."/>
            <person name="Valentin K."/>
            <person name="Van de Peer Y."/>
            <person name="Wheeler G."/>
            <person name="Dacks J.B."/>
            <person name="Delwiche C.F."/>
            <person name="Dyhrman S.T."/>
            <person name="Glockner G."/>
            <person name="John U."/>
            <person name="Richards T."/>
            <person name="Worden A.Z."/>
            <person name="Zhang X."/>
            <person name="Grigoriev I.V."/>
            <person name="Allen A.E."/>
            <person name="Bidle K."/>
            <person name="Borodovsky M."/>
            <person name="Bowler C."/>
            <person name="Brownlee C."/>
            <person name="Cock J.M."/>
            <person name="Elias M."/>
            <person name="Gladyshev V.N."/>
            <person name="Groth M."/>
            <person name="Guda C."/>
            <person name="Hadaegh A."/>
            <person name="Iglesias-Rodriguez M.D."/>
            <person name="Jenkins J."/>
            <person name="Jones B.M."/>
            <person name="Lawson T."/>
            <person name="Leese F."/>
            <person name="Lindquist E."/>
            <person name="Lobanov A."/>
            <person name="Lomsadze A."/>
            <person name="Malik S.B."/>
            <person name="Marsh M.E."/>
            <person name="Mackinder L."/>
            <person name="Mock T."/>
            <person name="Mueller-Roeber B."/>
            <person name="Pagarete A."/>
            <person name="Parker M."/>
            <person name="Probert I."/>
            <person name="Quesneville H."/>
            <person name="Raines C."/>
            <person name="Rensing S.A."/>
            <person name="Riano-Pachon D.M."/>
            <person name="Richier S."/>
            <person name="Rokitta S."/>
            <person name="Shiraiwa Y."/>
            <person name="Soanes D.M."/>
            <person name="van der Giezen M."/>
            <person name="Wahlund T.M."/>
            <person name="Williams B."/>
            <person name="Wilson W."/>
            <person name="Wolfe G."/>
            <person name="Wurch L.L."/>
        </authorList>
    </citation>
    <scope>NUCLEOTIDE SEQUENCE</scope>
</reference>
<dbReference type="Gene3D" id="1.25.40.10">
    <property type="entry name" value="Tetratricopeptide repeat domain"/>
    <property type="match status" value="1"/>
</dbReference>
<proteinExistence type="predicted"/>
<evidence type="ECO:0000256" key="3">
    <source>
        <dbReference type="SAM" id="MobiDB-lite"/>
    </source>
</evidence>
<name>A0A0D3IL24_EMIH1</name>
<dbReference type="PaxDb" id="2903-EOD11959"/>
<dbReference type="SUPFAM" id="SSF48452">
    <property type="entry name" value="TPR-like"/>
    <property type="match status" value="1"/>
</dbReference>
<dbReference type="Gene3D" id="2.60.40.790">
    <property type="match status" value="1"/>
</dbReference>
<dbReference type="InterPro" id="IPR039663">
    <property type="entry name" value="AIP/AIPL1/TTC9"/>
</dbReference>
<accession>A0A0D3IL24</accession>
<dbReference type="Proteomes" id="UP000013827">
    <property type="component" value="Unassembled WGS sequence"/>
</dbReference>
<evidence type="ECO:0000313" key="6">
    <source>
        <dbReference type="Proteomes" id="UP000013827"/>
    </source>
</evidence>
<protein>
    <recommendedName>
        <fullName evidence="4">CS domain-containing protein</fullName>
    </recommendedName>
</protein>
<dbReference type="PROSITE" id="PS51203">
    <property type="entry name" value="CS"/>
    <property type="match status" value="1"/>
</dbReference>
<dbReference type="PANTHER" id="PTHR11242:SF0">
    <property type="entry name" value="TPR_REGION DOMAIN-CONTAINING PROTEIN"/>
    <property type="match status" value="1"/>
</dbReference>
<keyword evidence="6" id="KW-1185">Reference proteome</keyword>
<keyword evidence="2" id="KW-0802">TPR repeat</keyword>
<keyword evidence="1" id="KW-0677">Repeat</keyword>
<sequence length="427" mass="45272">MPPEKARQPFDVPGLDDFEWAQETDTASFFFSVGAGVRGRDLLVRMLPTTLCVRCHGRILLDGPLGGTIAPEESEWELVDGSLHLTLRKAQQCEWRIPIRQTTATTTPGTAPAATGASAPSRPASSATAPPPQPRRLPALDRSAGGSSVLRDAYRAWDRFDEAGALAAVENEGKSEDSIGVTLRAGGGTAALQCTDYVKDTEEVELDEELGRKRSSLQATLNARLAQAAELKAQGNRLLSDGQPRAALERYLEGEGALCALEHARVLCSAHMVGTTDALLTDLRANAAQAALKLGDWDAAIETATAVLEAVPTHAKALYRRASAHASRDGDGDASRARADLRALLKVQPSNGAASRLLDSLPADSRGGIMVLWSNELDETAEAELSKGQSVGRPRREAPFQTKTAALSTATSAAATVSKRLLGIRGR</sequence>
<dbReference type="Pfam" id="PF04969">
    <property type="entry name" value="CS"/>
    <property type="match status" value="1"/>
</dbReference>
<dbReference type="InterPro" id="IPR008978">
    <property type="entry name" value="HSP20-like_chaperone"/>
</dbReference>
<dbReference type="HOGENOM" id="CLU_730464_0_0_1"/>
<dbReference type="GeneID" id="17258109"/>
<feature type="domain" description="CS" evidence="4">
    <location>
        <begin position="13"/>
        <end position="99"/>
    </location>
</feature>
<dbReference type="InterPro" id="IPR011990">
    <property type="entry name" value="TPR-like_helical_dom_sf"/>
</dbReference>
<dbReference type="KEGG" id="ehx:EMIHUDRAFT_247688"/>
<organism evidence="5 6">
    <name type="scientific">Emiliania huxleyi (strain CCMP1516)</name>
    <dbReference type="NCBI Taxonomy" id="280463"/>
    <lineage>
        <taxon>Eukaryota</taxon>
        <taxon>Haptista</taxon>
        <taxon>Haptophyta</taxon>
        <taxon>Prymnesiophyceae</taxon>
        <taxon>Isochrysidales</taxon>
        <taxon>Noelaerhabdaceae</taxon>
        <taxon>Emiliania</taxon>
    </lineage>
</organism>
<dbReference type="InterPro" id="IPR007052">
    <property type="entry name" value="CS_dom"/>
</dbReference>
<evidence type="ECO:0000313" key="5">
    <source>
        <dbReference type="EnsemblProtists" id="EOD11959"/>
    </source>
</evidence>